<dbReference type="RefSeq" id="WP_130092919.1">
    <property type="nucleotide sequence ID" value="NZ_SETE01000002.1"/>
</dbReference>
<keyword evidence="2" id="KW-1185">Reference proteome</keyword>
<dbReference type="InterPro" id="IPR011051">
    <property type="entry name" value="RmlC_Cupin_sf"/>
</dbReference>
<dbReference type="InterPro" id="IPR014710">
    <property type="entry name" value="RmlC-like_jellyroll"/>
</dbReference>
<accession>A0A4Q4KNB2</accession>
<name>A0A4Q4KNB2_9FLAO</name>
<dbReference type="AlphaFoldDB" id="A0A4Q4KNB2"/>
<dbReference type="PANTHER" id="PTHR37943:SF1">
    <property type="entry name" value="PROTEIN VES"/>
    <property type="match status" value="1"/>
</dbReference>
<evidence type="ECO:0000313" key="1">
    <source>
        <dbReference type="EMBL" id="RYM34911.1"/>
    </source>
</evidence>
<dbReference type="PANTHER" id="PTHR37943">
    <property type="entry name" value="PROTEIN VES"/>
    <property type="match status" value="1"/>
</dbReference>
<dbReference type="OrthoDB" id="9786443at2"/>
<proteinExistence type="predicted"/>
<comment type="caution">
    <text evidence="1">The sequence shown here is derived from an EMBL/GenBank/DDBJ whole genome shotgun (WGS) entry which is preliminary data.</text>
</comment>
<evidence type="ECO:0000313" key="2">
    <source>
        <dbReference type="Proteomes" id="UP000293952"/>
    </source>
</evidence>
<reference evidence="1 2" key="1">
    <citation type="submission" date="2019-02" db="EMBL/GenBank/DDBJ databases">
        <title>Genome sequence of the sea-ice species Brumimicrobium glaciale.</title>
        <authorList>
            <person name="Bowman J.P."/>
        </authorList>
    </citation>
    <scope>NUCLEOTIDE SEQUENCE [LARGE SCALE GENOMIC DNA]</scope>
    <source>
        <strain evidence="1 2">IC156</strain>
    </source>
</reference>
<dbReference type="Proteomes" id="UP000293952">
    <property type="component" value="Unassembled WGS sequence"/>
</dbReference>
<dbReference type="InterPro" id="IPR010282">
    <property type="entry name" value="Uncharacterised_HutD/Ves"/>
</dbReference>
<dbReference type="EMBL" id="SETE01000002">
    <property type="protein sequence ID" value="RYM34911.1"/>
    <property type="molecule type" value="Genomic_DNA"/>
</dbReference>
<dbReference type="SUPFAM" id="SSF51182">
    <property type="entry name" value="RmlC-like cupins"/>
    <property type="match status" value="1"/>
</dbReference>
<dbReference type="Pfam" id="PF05962">
    <property type="entry name" value="HutD"/>
    <property type="match status" value="1"/>
</dbReference>
<dbReference type="Gene3D" id="2.60.120.10">
    <property type="entry name" value="Jelly Rolls"/>
    <property type="match status" value="1"/>
</dbReference>
<evidence type="ECO:0008006" key="3">
    <source>
        <dbReference type="Google" id="ProtNLM"/>
    </source>
</evidence>
<sequence>MKFKILTPKNFQTTNWSGGTTTQLYISPESATLANKDFNLRISTAKVEANESTFTSLPGINRKLMILEGGITISHEDQYSKHLKPFDVDTFKGDWKTTSIGTCTDFNVMTTGDKEIGLYPLRMNGAKNFKFAPLLNCKDLFFYATNGNITVEISGEDYLLQKGNLLVIQDFDVPSIAISSDEAFGIVVVQVNK</sequence>
<gene>
    <name evidence="1" type="ORF">ERX46_05920</name>
</gene>
<organism evidence="1 2">
    <name type="scientific">Brumimicrobium glaciale</name>
    <dbReference type="NCBI Taxonomy" id="200475"/>
    <lineage>
        <taxon>Bacteria</taxon>
        <taxon>Pseudomonadati</taxon>
        <taxon>Bacteroidota</taxon>
        <taxon>Flavobacteriia</taxon>
        <taxon>Flavobacteriales</taxon>
        <taxon>Crocinitomicaceae</taxon>
        <taxon>Brumimicrobium</taxon>
    </lineage>
</organism>
<protein>
    <recommendedName>
        <fullName evidence="3">HutD family protein</fullName>
    </recommendedName>
</protein>